<evidence type="ECO:0000313" key="1">
    <source>
        <dbReference type="EMBL" id="CAK0770167.1"/>
    </source>
</evidence>
<name>A0AAV1I248_9CHLO</name>
<evidence type="ECO:0000313" key="2">
    <source>
        <dbReference type="Proteomes" id="UP001314263"/>
    </source>
</evidence>
<dbReference type="Proteomes" id="UP001314263">
    <property type="component" value="Unassembled WGS sequence"/>
</dbReference>
<dbReference type="AlphaFoldDB" id="A0AAV1I248"/>
<accession>A0AAV1I248</accession>
<reference evidence="1 2" key="1">
    <citation type="submission" date="2023-10" db="EMBL/GenBank/DDBJ databases">
        <authorList>
            <person name="Maclean D."/>
            <person name="Macfadyen A."/>
        </authorList>
    </citation>
    <scope>NUCLEOTIDE SEQUENCE [LARGE SCALE GENOMIC DNA]</scope>
</reference>
<sequence>MSLEGLGQAKRLAEETAWEIAAGEPISEAVNLKAANLKQLSAIMAFACAKGGFPTINSHLYLDELAGLGWQDLQPMIADPWKGEEALMASIAALEYFGAPAQYISEYQAIFRHALNGQALDMLRIARDRGTVPRFLAYEHVKTPDPGGHRREPKILIFCWPPTIVFPDAPVFHAQAVNFPQSQYGALNVVPSLMIPRLFDPELASARNLELHVVGAVYGKKLAWAMAHDGQEPPPHIVDAWRPLQASHLLMGPICLHRNWNHRFLTLESEYWSDQRRTCTALLLRKLISSMNLSAIMREHLEESQATGSQPREGDLSLIEGNNMLLSEMYANEGEIERICKDDINTRFCSKLHPDAPCRVWSRKHGAVPNAVAGVPITDNIPCENFLVWPPELE</sequence>
<comment type="caution">
    <text evidence="1">The sequence shown here is derived from an EMBL/GenBank/DDBJ whole genome shotgun (WGS) entry which is preliminary data.</text>
</comment>
<dbReference type="EMBL" id="CAUYUE010000004">
    <property type="protein sequence ID" value="CAK0770167.1"/>
    <property type="molecule type" value="Genomic_DNA"/>
</dbReference>
<proteinExistence type="predicted"/>
<protein>
    <submittedName>
        <fullName evidence="1">Uncharacterized protein</fullName>
    </submittedName>
</protein>
<organism evidence="1 2">
    <name type="scientific">Coccomyxa viridis</name>
    <dbReference type="NCBI Taxonomy" id="1274662"/>
    <lineage>
        <taxon>Eukaryota</taxon>
        <taxon>Viridiplantae</taxon>
        <taxon>Chlorophyta</taxon>
        <taxon>core chlorophytes</taxon>
        <taxon>Trebouxiophyceae</taxon>
        <taxon>Trebouxiophyceae incertae sedis</taxon>
        <taxon>Coccomyxaceae</taxon>
        <taxon>Coccomyxa</taxon>
    </lineage>
</organism>
<gene>
    <name evidence="1" type="ORF">CVIRNUC_003740</name>
</gene>
<keyword evidence="2" id="KW-1185">Reference proteome</keyword>